<evidence type="ECO:0000256" key="11">
    <source>
        <dbReference type="ARBA" id="ARBA00023303"/>
    </source>
</evidence>
<comment type="caution">
    <text evidence="13">The sequence shown here is derived from an EMBL/GenBank/DDBJ whole genome shotgun (WGS) entry which is preliminary data.</text>
</comment>
<comment type="similarity">
    <text evidence="12">Belongs to the pannexin family.</text>
</comment>
<keyword evidence="8 12" id="KW-1133">Transmembrane helix</keyword>
<keyword evidence="5 12" id="KW-0812">Transmembrane</keyword>
<dbReference type="GO" id="GO:0005243">
    <property type="term" value="F:gap junction channel activity"/>
    <property type="evidence" value="ECO:0007669"/>
    <property type="project" value="TreeGrafter"/>
</dbReference>
<evidence type="ECO:0000256" key="10">
    <source>
        <dbReference type="ARBA" id="ARBA00023136"/>
    </source>
</evidence>
<dbReference type="InterPro" id="IPR000990">
    <property type="entry name" value="Innexin"/>
</dbReference>
<comment type="function">
    <text evidence="12">Structural component of the gap junctions.</text>
</comment>
<keyword evidence="10 12" id="KW-0472">Membrane</keyword>
<name>A0A8S9ZVW8_9BILA</name>
<dbReference type="PANTHER" id="PTHR11893">
    <property type="entry name" value="INNEXIN"/>
    <property type="match status" value="1"/>
</dbReference>
<evidence type="ECO:0000256" key="3">
    <source>
        <dbReference type="ARBA" id="ARBA00022448"/>
    </source>
</evidence>
<keyword evidence="11 12" id="KW-0407">Ion channel</keyword>
<evidence type="ECO:0000313" key="13">
    <source>
        <dbReference type="EMBL" id="KAF7637426.1"/>
    </source>
</evidence>
<evidence type="ECO:0000256" key="1">
    <source>
        <dbReference type="ARBA" id="ARBA00004610"/>
    </source>
</evidence>
<feature type="transmembrane region" description="Helical" evidence="12">
    <location>
        <begin position="66"/>
        <end position="87"/>
    </location>
</feature>
<feature type="transmembrane region" description="Helical" evidence="12">
    <location>
        <begin position="315"/>
        <end position="341"/>
    </location>
</feature>
<sequence length="430" mass="51339">MSSTYYSNNSSWSSNNNNTIIGVHNLPFFGQNQPFLAKTFLSWFERPNSNFSDIVDRINCKVVPMLLLFCVMAITANMFLWYFSVWIQCHKTPELNEDERYFAIDYCQSKNTYYVAPEQNIPWSNKERNERQLGYYHWVPIMLFLQSMLFMLPNFLWNGFHQQSGIEFIQFIKESNRLKKMKLNDIERPILLKTLGDRIGEAILNRKHYFKIKLPTFSIYSGSFVMCLYIFIKLVYLLNIFGQFYILNFFIGHNYRWWGLDVLNALLTGKNWQDSPIFPRLTLCDVPIRRLGDTVRYTLQCHLRINTYNEKIYLFIWWGFLLVALITFLNFIYYLIAFICLPFTRENTIRHLLKQNRFDPIIYSSNRLHYKLIKIFTKKVIINDGILLFWFIENHAGPIVAREIMGEVFDVYLTKINVEDYEVPNVIIQS</sequence>
<dbReference type="PANTHER" id="PTHR11893:SF20">
    <property type="entry name" value="INNEXIN-3"/>
    <property type="match status" value="1"/>
</dbReference>
<dbReference type="Proteomes" id="UP000605970">
    <property type="component" value="Unassembled WGS sequence"/>
</dbReference>
<dbReference type="PRINTS" id="PR01262">
    <property type="entry name" value="INNEXIN"/>
</dbReference>
<comment type="subcellular location">
    <subcellularLocation>
        <location evidence="1">Cell junction</location>
        <location evidence="1">Gap junction</location>
    </subcellularLocation>
    <subcellularLocation>
        <location evidence="2 12">Cell membrane</location>
        <topology evidence="2 12">Multi-pass membrane protein</topology>
    </subcellularLocation>
</comment>
<keyword evidence="3 12" id="KW-0813">Transport</keyword>
<dbReference type="EMBL" id="JABEBT010000020">
    <property type="protein sequence ID" value="KAF7637426.1"/>
    <property type="molecule type" value="Genomic_DNA"/>
</dbReference>
<evidence type="ECO:0000256" key="6">
    <source>
        <dbReference type="ARBA" id="ARBA00022868"/>
    </source>
</evidence>
<evidence type="ECO:0000256" key="5">
    <source>
        <dbReference type="ARBA" id="ARBA00022692"/>
    </source>
</evidence>
<keyword evidence="14" id="KW-1185">Reference proteome</keyword>
<organism evidence="13 14">
    <name type="scientific">Meloidogyne graminicola</name>
    <dbReference type="NCBI Taxonomy" id="189291"/>
    <lineage>
        <taxon>Eukaryota</taxon>
        <taxon>Metazoa</taxon>
        <taxon>Ecdysozoa</taxon>
        <taxon>Nematoda</taxon>
        <taxon>Chromadorea</taxon>
        <taxon>Rhabditida</taxon>
        <taxon>Tylenchina</taxon>
        <taxon>Tylenchomorpha</taxon>
        <taxon>Tylenchoidea</taxon>
        <taxon>Meloidogynidae</taxon>
        <taxon>Meloidogyninae</taxon>
        <taxon>Meloidogyne</taxon>
    </lineage>
</organism>
<dbReference type="Pfam" id="PF00876">
    <property type="entry name" value="Innexin"/>
    <property type="match status" value="1"/>
</dbReference>
<evidence type="ECO:0000256" key="8">
    <source>
        <dbReference type="ARBA" id="ARBA00022989"/>
    </source>
</evidence>
<keyword evidence="7" id="KW-0965">Cell junction</keyword>
<dbReference type="GO" id="GO:0005886">
    <property type="term" value="C:plasma membrane"/>
    <property type="evidence" value="ECO:0007669"/>
    <property type="project" value="UniProtKB-SubCell"/>
</dbReference>
<evidence type="ECO:0000256" key="4">
    <source>
        <dbReference type="ARBA" id="ARBA00022475"/>
    </source>
</evidence>
<keyword evidence="6" id="KW-0303">Gap junction</keyword>
<accession>A0A8S9ZVW8</accession>
<proteinExistence type="inferred from homology"/>
<keyword evidence="9 12" id="KW-0406">Ion transport</keyword>
<evidence type="ECO:0000313" key="14">
    <source>
        <dbReference type="Proteomes" id="UP000605970"/>
    </source>
</evidence>
<dbReference type="GO" id="GO:0034220">
    <property type="term" value="P:monoatomic ion transmembrane transport"/>
    <property type="evidence" value="ECO:0007669"/>
    <property type="project" value="UniProtKB-KW"/>
</dbReference>
<protein>
    <recommendedName>
        <fullName evidence="12">Innexin</fullName>
    </recommendedName>
</protein>
<evidence type="ECO:0000256" key="12">
    <source>
        <dbReference type="RuleBase" id="RU010713"/>
    </source>
</evidence>
<gene>
    <name evidence="12" type="primary">inx</name>
    <name evidence="13" type="ORF">Mgra_00003170</name>
</gene>
<dbReference type="OrthoDB" id="5867527at2759"/>
<dbReference type="PROSITE" id="PS51013">
    <property type="entry name" value="PANNEXIN"/>
    <property type="match status" value="1"/>
</dbReference>
<evidence type="ECO:0000256" key="9">
    <source>
        <dbReference type="ARBA" id="ARBA00023065"/>
    </source>
</evidence>
<feature type="transmembrane region" description="Helical" evidence="12">
    <location>
        <begin position="217"/>
        <end position="238"/>
    </location>
</feature>
<reference evidence="13" key="1">
    <citation type="journal article" date="2020" name="Ecol. Evol.">
        <title>Genome structure and content of the rice root-knot nematode (Meloidogyne graminicola).</title>
        <authorList>
            <person name="Phan N.T."/>
            <person name="Danchin E.G.J."/>
            <person name="Klopp C."/>
            <person name="Perfus-Barbeoch L."/>
            <person name="Kozlowski D.K."/>
            <person name="Koutsovoulos G.D."/>
            <person name="Lopez-Roques C."/>
            <person name="Bouchez O."/>
            <person name="Zahm M."/>
            <person name="Besnard G."/>
            <person name="Bellafiore S."/>
        </authorList>
    </citation>
    <scope>NUCLEOTIDE SEQUENCE</scope>
    <source>
        <strain evidence="13">VN-18</strain>
    </source>
</reference>
<evidence type="ECO:0000256" key="2">
    <source>
        <dbReference type="ARBA" id="ARBA00004651"/>
    </source>
</evidence>
<feature type="transmembrane region" description="Helical" evidence="12">
    <location>
        <begin position="135"/>
        <end position="157"/>
    </location>
</feature>
<dbReference type="GO" id="GO:0005921">
    <property type="term" value="C:gap junction"/>
    <property type="evidence" value="ECO:0007669"/>
    <property type="project" value="UniProtKB-SubCell"/>
</dbReference>
<evidence type="ECO:0000256" key="7">
    <source>
        <dbReference type="ARBA" id="ARBA00022949"/>
    </source>
</evidence>
<dbReference type="AlphaFoldDB" id="A0A8S9ZVW8"/>
<keyword evidence="4" id="KW-1003">Cell membrane</keyword>